<evidence type="ECO:0000256" key="3">
    <source>
        <dbReference type="ARBA" id="ARBA00023002"/>
    </source>
</evidence>
<dbReference type="GO" id="GO:0018580">
    <property type="term" value="F:nitronate monooxygenase activity"/>
    <property type="evidence" value="ECO:0007669"/>
    <property type="project" value="InterPro"/>
</dbReference>
<name>A0A5B0WZU2_9GAMM</name>
<dbReference type="Pfam" id="PF03060">
    <property type="entry name" value="NMO"/>
    <property type="match status" value="1"/>
</dbReference>
<keyword evidence="5" id="KW-1185">Reference proteome</keyword>
<sequence>MKRVFTTRITELLGIDHPVVCGGMTTVGRAELAAAVSNAGALGMVTALTTGSPENLELEIARTREMTDKPFGINLTILPTINPVPFDEYADVIASSKVAAVETAGRNPEQYIPKFKEGGLVCIHKAVSVRHALTAQRIGVDIVSIDGFECAGHPGEDDVSNMVLVPAASRQLDIPVLASGGFGNGQGLVAALALGAEGINMGTRFVATREAPVHDNIKRAYVESSERDTRLLYRPLRNTARFLKNEVTEAVLQIERDKGQDLQFEDVRELVAGPRQREAWLEGNKDRGVITTGMVVGLIDDIPSCSELVERIVAEAAEIVERGLPSKLAG</sequence>
<keyword evidence="3" id="KW-0560">Oxidoreductase</keyword>
<accession>A0A5B0WZU2</accession>
<evidence type="ECO:0000256" key="1">
    <source>
        <dbReference type="ARBA" id="ARBA00022630"/>
    </source>
</evidence>
<gene>
    <name evidence="4" type="ORF">F0M18_08010</name>
</gene>
<dbReference type="CDD" id="cd04730">
    <property type="entry name" value="NPD_like"/>
    <property type="match status" value="1"/>
</dbReference>
<evidence type="ECO:0000313" key="4">
    <source>
        <dbReference type="EMBL" id="KAA1192600.1"/>
    </source>
</evidence>
<organism evidence="4 5">
    <name type="scientific">Pseudohalioglobus sediminis</name>
    <dbReference type="NCBI Taxonomy" id="2606449"/>
    <lineage>
        <taxon>Bacteria</taxon>
        <taxon>Pseudomonadati</taxon>
        <taxon>Pseudomonadota</taxon>
        <taxon>Gammaproteobacteria</taxon>
        <taxon>Cellvibrionales</taxon>
        <taxon>Halieaceae</taxon>
        <taxon>Pseudohalioglobus</taxon>
    </lineage>
</organism>
<comment type="caution">
    <text evidence="4">The sequence shown here is derived from an EMBL/GenBank/DDBJ whole genome shotgun (WGS) entry which is preliminary data.</text>
</comment>
<dbReference type="InterPro" id="IPR004136">
    <property type="entry name" value="NMO"/>
</dbReference>
<keyword evidence="4" id="KW-0503">Monooxygenase</keyword>
<evidence type="ECO:0000256" key="2">
    <source>
        <dbReference type="ARBA" id="ARBA00022643"/>
    </source>
</evidence>
<evidence type="ECO:0000313" key="5">
    <source>
        <dbReference type="Proteomes" id="UP000323708"/>
    </source>
</evidence>
<proteinExistence type="predicted"/>
<dbReference type="AlphaFoldDB" id="A0A5B0WZU2"/>
<keyword evidence="2" id="KW-0288">FMN</keyword>
<dbReference type="EMBL" id="VTUX01000003">
    <property type="protein sequence ID" value="KAA1192600.1"/>
    <property type="molecule type" value="Genomic_DNA"/>
</dbReference>
<dbReference type="PANTHER" id="PTHR32332:SF20">
    <property type="entry name" value="2-NITROPROPANE DIOXYGENASE-LIKE PROTEIN"/>
    <property type="match status" value="1"/>
</dbReference>
<dbReference type="InterPro" id="IPR013785">
    <property type="entry name" value="Aldolase_TIM"/>
</dbReference>
<keyword evidence="1" id="KW-0285">Flavoprotein</keyword>
<dbReference type="Proteomes" id="UP000323708">
    <property type="component" value="Unassembled WGS sequence"/>
</dbReference>
<reference evidence="4 5" key="1">
    <citation type="submission" date="2019-09" db="EMBL/GenBank/DDBJ databases">
        <authorList>
            <person name="Chen X.-Y."/>
        </authorList>
    </citation>
    <scope>NUCLEOTIDE SEQUENCE [LARGE SCALE GENOMIC DNA]</scope>
    <source>
        <strain evidence="4 5">NY5</strain>
    </source>
</reference>
<dbReference type="PANTHER" id="PTHR32332">
    <property type="entry name" value="2-NITROPROPANE DIOXYGENASE"/>
    <property type="match status" value="1"/>
</dbReference>
<protein>
    <submittedName>
        <fullName evidence="4">Nitronate monooxygenase</fullName>
    </submittedName>
</protein>
<dbReference type="RefSeq" id="WP_149610883.1">
    <property type="nucleotide sequence ID" value="NZ_VTUX01000003.1"/>
</dbReference>
<dbReference type="SUPFAM" id="SSF51412">
    <property type="entry name" value="Inosine monophosphate dehydrogenase (IMPDH)"/>
    <property type="match status" value="1"/>
</dbReference>
<dbReference type="Gene3D" id="3.20.20.70">
    <property type="entry name" value="Aldolase class I"/>
    <property type="match status" value="1"/>
</dbReference>